<protein>
    <submittedName>
        <fullName evidence="2">Multidrug transporter</fullName>
    </submittedName>
</protein>
<accession>A0A2U1TGE4</accession>
<evidence type="ECO:0000313" key="3">
    <source>
        <dbReference type="Proteomes" id="UP000244962"/>
    </source>
</evidence>
<evidence type="ECO:0000313" key="2">
    <source>
        <dbReference type="EMBL" id="PWC07962.1"/>
    </source>
</evidence>
<dbReference type="EMBL" id="QEFB01000001">
    <property type="protein sequence ID" value="PWC07962.1"/>
    <property type="molecule type" value="Genomic_DNA"/>
</dbReference>
<name>A0A2U1TGE4_9MICO</name>
<dbReference type="KEGG" id="myl:C3E77_07160"/>
<gene>
    <name evidence="2" type="ORF">DF223_00960</name>
</gene>
<keyword evidence="3" id="KW-1185">Reference proteome</keyword>
<comment type="caution">
    <text evidence="2">The sequence shown here is derived from an EMBL/GenBank/DDBJ whole genome shotgun (WGS) entry which is preliminary data.</text>
</comment>
<organism evidence="2 3">
    <name type="scientific">Mycetocola zhujimingii</name>
    <dbReference type="NCBI Taxonomy" id="2079792"/>
    <lineage>
        <taxon>Bacteria</taxon>
        <taxon>Bacillati</taxon>
        <taxon>Actinomycetota</taxon>
        <taxon>Actinomycetes</taxon>
        <taxon>Micrococcales</taxon>
        <taxon>Microbacteriaceae</taxon>
        <taxon>Mycetocola</taxon>
    </lineage>
</organism>
<sequence>MDAEEKRHDQLTTAPQADESDAAPRIDVTEKPDGVTRIDIRDDAKYRPSDPEADVPAE</sequence>
<reference evidence="3" key="1">
    <citation type="submission" date="2018-04" db="EMBL/GenBank/DDBJ databases">
        <authorList>
            <person name="Liu S."/>
            <person name="Wang Z."/>
            <person name="Li J."/>
        </authorList>
    </citation>
    <scope>NUCLEOTIDE SEQUENCE [LARGE SCALE GENOMIC DNA]</scope>
    <source>
        <strain evidence="3">622</strain>
    </source>
</reference>
<dbReference type="RefSeq" id="WP_108391001.1">
    <property type="nucleotide sequence ID" value="NZ_CP026949.1"/>
</dbReference>
<feature type="region of interest" description="Disordered" evidence="1">
    <location>
        <begin position="1"/>
        <end position="58"/>
    </location>
</feature>
<dbReference type="AlphaFoldDB" id="A0A2U1TGE4"/>
<feature type="compositionally biased region" description="Basic and acidic residues" evidence="1">
    <location>
        <begin position="1"/>
        <end position="10"/>
    </location>
</feature>
<proteinExistence type="predicted"/>
<dbReference type="OrthoDB" id="5120364at2"/>
<dbReference type="Proteomes" id="UP000244962">
    <property type="component" value="Unassembled WGS sequence"/>
</dbReference>
<feature type="compositionally biased region" description="Basic and acidic residues" evidence="1">
    <location>
        <begin position="22"/>
        <end position="50"/>
    </location>
</feature>
<evidence type="ECO:0000256" key="1">
    <source>
        <dbReference type="SAM" id="MobiDB-lite"/>
    </source>
</evidence>